<gene>
    <name evidence="2" type="ORF">CKY28_05610</name>
</gene>
<reference evidence="3" key="1">
    <citation type="submission" date="2017-09" db="EMBL/GenBank/DDBJ databases">
        <authorList>
            <person name="Feng G."/>
            <person name="Zhu H."/>
        </authorList>
    </citation>
    <scope>NUCLEOTIDE SEQUENCE [LARGE SCALE GENOMIC DNA]</scope>
    <source>
        <strain evidence="3">1PNM-20</strain>
    </source>
</reference>
<feature type="transmembrane region" description="Helical" evidence="1">
    <location>
        <begin position="99"/>
        <end position="116"/>
    </location>
</feature>
<keyword evidence="1" id="KW-0812">Transmembrane</keyword>
<evidence type="ECO:0000313" key="3">
    <source>
        <dbReference type="Proteomes" id="UP000218151"/>
    </source>
</evidence>
<keyword evidence="1" id="KW-0472">Membrane</keyword>
<comment type="caution">
    <text evidence="2">The sequence shown here is derived from an EMBL/GenBank/DDBJ whole genome shotgun (WGS) entry which is preliminary data.</text>
</comment>
<organism evidence="2 3">
    <name type="scientific">Sphingomonas lenta</name>
    <dbReference type="NCBI Taxonomy" id="1141887"/>
    <lineage>
        <taxon>Bacteria</taxon>
        <taxon>Pseudomonadati</taxon>
        <taxon>Pseudomonadota</taxon>
        <taxon>Alphaproteobacteria</taxon>
        <taxon>Sphingomonadales</taxon>
        <taxon>Sphingomonadaceae</taxon>
        <taxon>Sphingomonas</taxon>
    </lineage>
</organism>
<evidence type="ECO:0000313" key="2">
    <source>
        <dbReference type="EMBL" id="PAX08833.1"/>
    </source>
</evidence>
<sequence>MAPSAALLGAELGDLPAATWKVADDVGPAAKLLLGGLLALLFVAAERFMPRATPVRYAGNMAAGVLAMFGTLLLIPAAYSRGFGVGLTGARFDPAVLPLYVAGGAAAGLVFTYALIRCNDPRRSRDAHTQSTGMIGDR</sequence>
<protein>
    <submittedName>
        <fullName evidence="2">Uncharacterized protein</fullName>
    </submittedName>
</protein>
<keyword evidence="1" id="KW-1133">Transmembrane helix</keyword>
<keyword evidence="3" id="KW-1185">Reference proteome</keyword>
<proteinExistence type="predicted"/>
<name>A0A2A2SHY1_9SPHN</name>
<feature type="transmembrane region" description="Helical" evidence="1">
    <location>
        <begin position="57"/>
        <end position="79"/>
    </location>
</feature>
<dbReference type="EMBL" id="NSLI01000002">
    <property type="protein sequence ID" value="PAX08833.1"/>
    <property type="molecule type" value="Genomic_DNA"/>
</dbReference>
<accession>A0A2A2SHY1</accession>
<feature type="transmembrane region" description="Helical" evidence="1">
    <location>
        <begin position="26"/>
        <end position="45"/>
    </location>
</feature>
<evidence type="ECO:0000256" key="1">
    <source>
        <dbReference type="SAM" id="Phobius"/>
    </source>
</evidence>
<dbReference type="Proteomes" id="UP000218151">
    <property type="component" value="Unassembled WGS sequence"/>
</dbReference>
<dbReference type="AlphaFoldDB" id="A0A2A2SHY1"/>